<gene>
    <name evidence="13" type="ORF">EHW97_13020</name>
</gene>
<comment type="caution">
    <text evidence="13">The sequence shown here is derived from an EMBL/GenBank/DDBJ whole genome shotgun (WGS) entry which is preliminary data.</text>
</comment>
<dbReference type="Pfam" id="PF00005">
    <property type="entry name" value="ABC_tran"/>
    <property type="match status" value="1"/>
</dbReference>
<dbReference type="GO" id="GO:0016887">
    <property type="term" value="F:ATP hydrolysis activity"/>
    <property type="evidence" value="ECO:0007669"/>
    <property type="project" value="InterPro"/>
</dbReference>
<sequence length="585" mass="61981">MTTRAILPIADTATTTRRAWTLLRRHRRPLVASVVLFAVVGLSGIVPPYVLGAIVDVVQDGTGSTGEVLTLAGVIMVSALVGGVATAASAALLARAANPALAQLREDVLERALHQDAERLEEAGTGDVMSRVGDDVRTISESLDNALPEFVRAAVAIVFTAVGLLVLDWRLALAGLAAAPFYLIALRWYLPRSAPYYRRERIAQGERAEALMAGIHGAPTLRALGRHHLARERIDHHSRAALVQAVDVYALLTRLFGRINLAEWVGLTAVLVTGFLLVRDGAVTVGAATAAALYFHRLFNPIGAVLLIFDQIQASGASLARLAGVLELPRPRPSTDIVFRRPVIRLAGVSHRYGDGPDVVRDVDLTIAPGERVAVVGSTGAGKTTLASIVAGHVGATRGDVMIDGHPYAAIGPVDLRRAVALVSQEVHVFATSVRENVTMGRPDLGDDEVWAALRVARCEGWVTALPAGLDTRVGHLGHPLSSAQGQQLALARVAAHDPAIVVLDEATAEAGSSGARDLDLAAEAVLEGRSALIVAHRLSQARHADRILVMENGRIVEEGTHDALVDHGGRYAQLWSAWSTSDPL</sequence>
<dbReference type="PANTHER" id="PTHR43394">
    <property type="entry name" value="ATP-DEPENDENT PERMEASE MDL1, MITOCHONDRIAL"/>
    <property type="match status" value="1"/>
</dbReference>
<dbReference type="InterPro" id="IPR036640">
    <property type="entry name" value="ABC1_TM_sf"/>
</dbReference>
<dbReference type="Gene3D" id="1.20.1560.10">
    <property type="entry name" value="ABC transporter type 1, transmembrane domain"/>
    <property type="match status" value="1"/>
</dbReference>
<evidence type="ECO:0000256" key="7">
    <source>
        <dbReference type="ARBA" id="ARBA00022840"/>
    </source>
</evidence>
<dbReference type="SMART" id="SM00382">
    <property type="entry name" value="AAA"/>
    <property type="match status" value="1"/>
</dbReference>
<proteinExistence type="predicted"/>
<dbReference type="Gene3D" id="3.40.50.300">
    <property type="entry name" value="P-loop containing nucleotide triphosphate hydrolases"/>
    <property type="match status" value="1"/>
</dbReference>
<dbReference type="GO" id="GO:0005524">
    <property type="term" value="F:ATP binding"/>
    <property type="evidence" value="ECO:0007669"/>
    <property type="project" value="UniProtKB-KW"/>
</dbReference>
<keyword evidence="2" id="KW-0813">Transport</keyword>
<keyword evidence="9 10" id="KW-0472">Membrane</keyword>
<dbReference type="SUPFAM" id="SSF90123">
    <property type="entry name" value="ABC transporter transmembrane region"/>
    <property type="match status" value="1"/>
</dbReference>
<evidence type="ECO:0000259" key="12">
    <source>
        <dbReference type="PROSITE" id="PS50929"/>
    </source>
</evidence>
<evidence type="ECO:0000256" key="9">
    <source>
        <dbReference type="ARBA" id="ARBA00023136"/>
    </source>
</evidence>
<keyword evidence="4" id="KW-0997">Cell inner membrane</keyword>
<name>A0A3N6YXI7_9ACTN</name>
<feature type="transmembrane region" description="Helical" evidence="10">
    <location>
        <begin position="173"/>
        <end position="190"/>
    </location>
</feature>
<dbReference type="FunFam" id="3.40.50.300:FF:001001">
    <property type="entry name" value="Multidrug ABC transporter ATP-binding protein"/>
    <property type="match status" value="1"/>
</dbReference>
<feature type="transmembrane region" description="Helical" evidence="10">
    <location>
        <begin position="261"/>
        <end position="278"/>
    </location>
</feature>
<dbReference type="SUPFAM" id="SSF52540">
    <property type="entry name" value="P-loop containing nucleoside triphosphate hydrolases"/>
    <property type="match status" value="1"/>
</dbReference>
<evidence type="ECO:0000256" key="1">
    <source>
        <dbReference type="ARBA" id="ARBA00004651"/>
    </source>
</evidence>
<dbReference type="InterPro" id="IPR039421">
    <property type="entry name" value="Type_1_exporter"/>
</dbReference>
<reference evidence="13 14" key="1">
    <citation type="submission" date="2018-11" db="EMBL/GenBank/DDBJ databases">
        <authorList>
            <person name="Li F."/>
        </authorList>
    </citation>
    <scope>NUCLEOTIDE SEQUENCE [LARGE SCALE GENOMIC DNA]</scope>
    <source>
        <strain evidence="13 14">YS17T</strain>
    </source>
</reference>
<protein>
    <submittedName>
        <fullName evidence="13">ABC transporter ATP-binding protein</fullName>
    </submittedName>
</protein>
<evidence type="ECO:0000256" key="6">
    <source>
        <dbReference type="ARBA" id="ARBA00022741"/>
    </source>
</evidence>
<dbReference type="InterPro" id="IPR003593">
    <property type="entry name" value="AAA+_ATPase"/>
</dbReference>
<dbReference type="OrthoDB" id="5166472at2"/>
<evidence type="ECO:0000256" key="8">
    <source>
        <dbReference type="ARBA" id="ARBA00022989"/>
    </source>
</evidence>
<feature type="transmembrane region" description="Helical" evidence="10">
    <location>
        <begin position="150"/>
        <end position="167"/>
    </location>
</feature>
<feature type="domain" description="ABC transmembrane type-1" evidence="12">
    <location>
        <begin position="31"/>
        <end position="314"/>
    </location>
</feature>
<dbReference type="GO" id="GO:0015421">
    <property type="term" value="F:ABC-type oligopeptide transporter activity"/>
    <property type="evidence" value="ECO:0007669"/>
    <property type="project" value="TreeGrafter"/>
</dbReference>
<feature type="transmembrane region" description="Helical" evidence="10">
    <location>
        <begin position="71"/>
        <end position="94"/>
    </location>
</feature>
<dbReference type="Pfam" id="PF00664">
    <property type="entry name" value="ABC_membrane"/>
    <property type="match status" value="1"/>
</dbReference>
<evidence type="ECO:0000256" key="4">
    <source>
        <dbReference type="ARBA" id="ARBA00022519"/>
    </source>
</evidence>
<dbReference type="EMBL" id="RQJX01000020">
    <property type="protein sequence ID" value="RQN02481.1"/>
    <property type="molecule type" value="Genomic_DNA"/>
</dbReference>
<evidence type="ECO:0000259" key="11">
    <source>
        <dbReference type="PROSITE" id="PS50893"/>
    </source>
</evidence>
<evidence type="ECO:0000256" key="10">
    <source>
        <dbReference type="SAM" id="Phobius"/>
    </source>
</evidence>
<dbReference type="Proteomes" id="UP000275225">
    <property type="component" value="Unassembled WGS sequence"/>
</dbReference>
<keyword evidence="6" id="KW-0547">Nucleotide-binding</keyword>
<organism evidence="13 14">
    <name type="scientific">Aeromicrobium camelliae</name>
    <dbReference type="NCBI Taxonomy" id="1538144"/>
    <lineage>
        <taxon>Bacteria</taxon>
        <taxon>Bacillati</taxon>
        <taxon>Actinomycetota</taxon>
        <taxon>Actinomycetes</taxon>
        <taxon>Propionibacteriales</taxon>
        <taxon>Nocardioidaceae</taxon>
        <taxon>Aeromicrobium</taxon>
    </lineage>
</organism>
<feature type="domain" description="ABC transporter" evidence="11">
    <location>
        <begin position="344"/>
        <end position="578"/>
    </location>
</feature>
<dbReference type="PROSITE" id="PS50929">
    <property type="entry name" value="ABC_TM1F"/>
    <property type="match status" value="1"/>
</dbReference>
<keyword evidence="3" id="KW-1003">Cell membrane</keyword>
<feature type="transmembrane region" description="Helical" evidence="10">
    <location>
        <begin position="30"/>
        <end position="51"/>
    </location>
</feature>
<keyword evidence="8 10" id="KW-1133">Transmembrane helix</keyword>
<keyword evidence="5 10" id="KW-0812">Transmembrane</keyword>
<comment type="subcellular location">
    <subcellularLocation>
        <location evidence="1">Cell membrane</location>
        <topology evidence="1">Multi-pass membrane protein</topology>
    </subcellularLocation>
</comment>
<evidence type="ECO:0000256" key="3">
    <source>
        <dbReference type="ARBA" id="ARBA00022475"/>
    </source>
</evidence>
<dbReference type="GO" id="GO:0005886">
    <property type="term" value="C:plasma membrane"/>
    <property type="evidence" value="ECO:0007669"/>
    <property type="project" value="UniProtKB-SubCell"/>
</dbReference>
<dbReference type="RefSeq" id="WP_124237611.1">
    <property type="nucleotide sequence ID" value="NZ_JBHUFI010000011.1"/>
</dbReference>
<evidence type="ECO:0000313" key="13">
    <source>
        <dbReference type="EMBL" id="RQN02481.1"/>
    </source>
</evidence>
<keyword evidence="14" id="KW-1185">Reference proteome</keyword>
<evidence type="ECO:0000313" key="14">
    <source>
        <dbReference type="Proteomes" id="UP000275225"/>
    </source>
</evidence>
<dbReference type="InterPro" id="IPR011527">
    <property type="entry name" value="ABC1_TM_dom"/>
</dbReference>
<dbReference type="AlphaFoldDB" id="A0A3N6YXI7"/>
<dbReference type="PROSITE" id="PS50893">
    <property type="entry name" value="ABC_TRANSPORTER_2"/>
    <property type="match status" value="1"/>
</dbReference>
<dbReference type="InterPro" id="IPR027417">
    <property type="entry name" value="P-loop_NTPase"/>
</dbReference>
<keyword evidence="7 13" id="KW-0067">ATP-binding</keyword>
<dbReference type="InterPro" id="IPR003439">
    <property type="entry name" value="ABC_transporter-like_ATP-bd"/>
</dbReference>
<dbReference type="CDD" id="cd07346">
    <property type="entry name" value="ABC_6TM_exporters"/>
    <property type="match status" value="1"/>
</dbReference>
<dbReference type="PANTHER" id="PTHR43394:SF1">
    <property type="entry name" value="ATP-BINDING CASSETTE SUB-FAMILY B MEMBER 10, MITOCHONDRIAL"/>
    <property type="match status" value="1"/>
</dbReference>
<accession>A0A3N6YXI7</accession>
<evidence type="ECO:0000256" key="5">
    <source>
        <dbReference type="ARBA" id="ARBA00022692"/>
    </source>
</evidence>
<evidence type="ECO:0000256" key="2">
    <source>
        <dbReference type="ARBA" id="ARBA00022448"/>
    </source>
</evidence>